<dbReference type="PANTHER" id="PTHR48081">
    <property type="entry name" value="AB HYDROLASE SUPERFAMILY PROTEIN C4A8.06C"/>
    <property type="match status" value="1"/>
</dbReference>
<dbReference type="SUPFAM" id="SSF53474">
    <property type="entry name" value="alpha/beta-Hydrolases"/>
    <property type="match status" value="1"/>
</dbReference>
<dbReference type="PROSITE" id="PS01173">
    <property type="entry name" value="LIPASE_GDXG_HIS"/>
    <property type="match status" value="1"/>
</dbReference>
<dbReference type="InterPro" id="IPR050300">
    <property type="entry name" value="GDXG_lipolytic_enzyme"/>
</dbReference>
<organism evidence="4 5">
    <name type="scientific">Pyxidicoccus parkwayensis</name>
    <dbReference type="NCBI Taxonomy" id="2813578"/>
    <lineage>
        <taxon>Bacteria</taxon>
        <taxon>Pseudomonadati</taxon>
        <taxon>Myxococcota</taxon>
        <taxon>Myxococcia</taxon>
        <taxon>Myxococcales</taxon>
        <taxon>Cystobacterineae</taxon>
        <taxon>Myxococcaceae</taxon>
        <taxon>Pyxidicoccus</taxon>
    </lineage>
</organism>
<evidence type="ECO:0000256" key="2">
    <source>
        <dbReference type="ARBA" id="ARBA00022801"/>
    </source>
</evidence>
<keyword evidence="2 4" id="KW-0378">Hydrolase</keyword>
<evidence type="ECO:0000256" key="1">
    <source>
        <dbReference type="ARBA" id="ARBA00010515"/>
    </source>
</evidence>
<dbReference type="Pfam" id="PF07859">
    <property type="entry name" value="Abhydrolase_3"/>
    <property type="match status" value="1"/>
</dbReference>
<accession>A0ABX7NUX8</accession>
<protein>
    <submittedName>
        <fullName evidence="4">Alpha/beta hydrolase</fullName>
    </submittedName>
</protein>
<sequence length="343" mass="37855">MAEKISPNVEPETRRFLEQANAAGGKPLWELSPRDARKVLIDLQSGEEVEKLPADIEDRTLPGGPENKGVSVRIVRPKGRTDALPVIMHFHGGGWVLGDKNTHDRLVRELAHGAQAAVVFVNYTPAPDAQYPTQIEEAYAATKWIAENGKSLNLDTSKFVVLGDSVGGNMAAAVTMMARDRGGPRIDYQLLFYPVTDANFDTGSYKEFATGHWLARDAMKWFWDNYLPDKAKRAEPYASPLRASNEQLKGLPPAHVMVGENDVLRDEVEAYAHKLAQAGVPVTATRYLGTIHDFVLLNPITDTPAPRGALRQAIDVLRKVFGREERAERRPPREGEAAAPVPH</sequence>
<proteinExistence type="inferred from homology"/>
<comment type="similarity">
    <text evidence="1">Belongs to the 'GDXG' lipolytic enzyme family.</text>
</comment>
<dbReference type="Gene3D" id="3.40.50.1820">
    <property type="entry name" value="alpha/beta hydrolase"/>
    <property type="match status" value="1"/>
</dbReference>
<dbReference type="GO" id="GO:0016787">
    <property type="term" value="F:hydrolase activity"/>
    <property type="evidence" value="ECO:0007669"/>
    <property type="project" value="UniProtKB-KW"/>
</dbReference>
<dbReference type="RefSeq" id="WP_206724303.1">
    <property type="nucleotide sequence ID" value="NZ_CP071090.1"/>
</dbReference>
<reference evidence="4 5" key="1">
    <citation type="submission" date="2021-02" db="EMBL/GenBank/DDBJ databases">
        <title>De Novo genome assembly of isolated myxobacteria.</title>
        <authorList>
            <person name="Stevens D.C."/>
        </authorList>
    </citation>
    <scope>NUCLEOTIDE SEQUENCE [LARGE SCALE GENOMIC DNA]</scope>
    <source>
        <strain evidence="5">SCPEA02</strain>
    </source>
</reference>
<evidence type="ECO:0000313" key="5">
    <source>
        <dbReference type="Proteomes" id="UP000662747"/>
    </source>
</evidence>
<gene>
    <name evidence="4" type="ORF">JY651_47815</name>
</gene>
<feature type="domain" description="Alpha/beta hydrolase fold-3" evidence="3">
    <location>
        <begin position="87"/>
        <end position="295"/>
    </location>
</feature>
<evidence type="ECO:0000259" key="3">
    <source>
        <dbReference type="Pfam" id="PF07859"/>
    </source>
</evidence>
<dbReference type="EMBL" id="CP071090">
    <property type="protein sequence ID" value="QSQ22727.1"/>
    <property type="molecule type" value="Genomic_DNA"/>
</dbReference>
<name>A0ABX7NUX8_9BACT</name>
<dbReference type="InterPro" id="IPR013094">
    <property type="entry name" value="AB_hydrolase_3"/>
</dbReference>
<evidence type="ECO:0000313" key="4">
    <source>
        <dbReference type="EMBL" id="QSQ22727.1"/>
    </source>
</evidence>
<dbReference type="Proteomes" id="UP000662747">
    <property type="component" value="Chromosome"/>
</dbReference>
<dbReference type="InterPro" id="IPR002168">
    <property type="entry name" value="Lipase_GDXG_HIS_AS"/>
</dbReference>
<dbReference type="PANTHER" id="PTHR48081:SF8">
    <property type="entry name" value="ALPHA_BETA HYDROLASE FOLD-3 DOMAIN-CONTAINING PROTEIN-RELATED"/>
    <property type="match status" value="1"/>
</dbReference>
<keyword evidence="5" id="KW-1185">Reference proteome</keyword>
<dbReference type="InterPro" id="IPR029058">
    <property type="entry name" value="AB_hydrolase_fold"/>
</dbReference>